<name>A0ABV3P614_9ACTN</name>
<accession>A0ABV3P614</accession>
<gene>
    <name evidence="1" type="ORF">AB1207_09910</name>
</gene>
<dbReference type="PANTHER" id="PTHR38479:SF2">
    <property type="entry name" value="WINGED HELIX DNA-BINDING DOMAIN-CONTAINING PROTEIN"/>
    <property type="match status" value="1"/>
</dbReference>
<dbReference type="PANTHER" id="PTHR38479">
    <property type="entry name" value="LMO0824 PROTEIN"/>
    <property type="match status" value="1"/>
</dbReference>
<reference evidence="1 2" key="1">
    <citation type="submission" date="2024-07" db="EMBL/GenBank/DDBJ databases">
        <authorList>
            <person name="Thanompreechachai J."/>
            <person name="Duangmal K."/>
        </authorList>
    </citation>
    <scope>NUCLEOTIDE SEQUENCE [LARGE SCALE GENOMIC DNA]</scope>
    <source>
        <strain evidence="1 2">KCTC 19886</strain>
    </source>
</reference>
<protein>
    <submittedName>
        <fullName evidence="1">Crosslink repair DNA glycosylase YcaQ family protein</fullName>
    </submittedName>
</protein>
<keyword evidence="2" id="KW-1185">Reference proteome</keyword>
<sequence>MIRLRRQDVGTWRLVAQRVVPVLPDATAVVTHLAALQAQDLRAAATAVALRTRAGAGAGENTSLADALDAGTVVRSWPMRGTLHLLRASDLRWVLALCATRTITATRRRREQLAITDADLDVARATVRTHCPPTGSTRADLLAAFEAAGQGTGGGRGYHLLHHLALTADLCLGPLAGREQLFVPLDPWVPPGDVPPDPLAEWTRRHLRSHGPTTATDVAFWTGLPLGTVRRGFEAVRAEFEAVEVEGVEHLVDPALPDLVAAHRGAARGVHLLPGFDEFLLGYADRSAVLALDHASRVAPGGNGVFRGTVVVGGRVVGTWTRAGDGVAVEEFEEFSAARRTALARRSRTLPSGWLDQRG</sequence>
<evidence type="ECO:0000313" key="2">
    <source>
        <dbReference type="Proteomes" id="UP001555826"/>
    </source>
</evidence>
<proteinExistence type="predicted"/>
<evidence type="ECO:0000313" key="1">
    <source>
        <dbReference type="EMBL" id="MEW9265063.1"/>
    </source>
</evidence>
<comment type="caution">
    <text evidence="1">The sequence shown here is derived from an EMBL/GenBank/DDBJ whole genome shotgun (WGS) entry which is preliminary data.</text>
</comment>
<dbReference type="InterPro" id="IPR009351">
    <property type="entry name" value="AlkZ-like"/>
</dbReference>
<dbReference type="Pfam" id="PF06224">
    <property type="entry name" value="AlkZ-like"/>
    <property type="match status" value="1"/>
</dbReference>
<organism evidence="1 2">
    <name type="scientific">Kineococcus endophyticus</name>
    <dbReference type="NCBI Taxonomy" id="1181883"/>
    <lineage>
        <taxon>Bacteria</taxon>
        <taxon>Bacillati</taxon>
        <taxon>Actinomycetota</taxon>
        <taxon>Actinomycetes</taxon>
        <taxon>Kineosporiales</taxon>
        <taxon>Kineosporiaceae</taxon>
        <taxon>Kineococcus</taxon>
    </lineage>
</organism>
<dbReference type="RefSeq" id="WP_367637975.1">
    <property type="nucleotide sequence ID" value="NZ_JBFNQN010000006.1"/>
</dbReference>
<dbReference type="EMBL" id="JBFNQN010000006">
    <property type="protein sequence ID" value="MEW9265063.1"/>
    <property type="molecule type" value="Genomic_DNA"/>
</dbReference>
<dbReference type="Proteomes" id="UP001555826">
    <property type="component" value="Unassembled WGS sequence"/>
</dbReference>